<dbReference type="PANTHER" id="PTHR45024:SF2">
    <property type="entry name" value="SCP2 DOMAIN-CONTAINING PROTEIN"/>
    <property type="match status" value="1"/>
</dbReference>
<evidence type="ECO:0000256" key="1">
    <source>
        <dbReference type="ARBA" id="ARBA00006484"/>
    </source>
</evidence>
<dbReference type="Proteomes" id="UP000276254">
    <property type="component" value="Chromosome"/>
</dbReference>
<dbReference type="AlphaFoldDB" id="A0A494TJ87"/>
<keyword evidence="2" id="KW-0560">Oxidoreductase</keyword>
<dbReference type="PANTHER" id="PTHR45024">
    <property type="entry name" value="DEHYDROGENASES, SHORT CHAIN"/>
    <property type="match status" value="1"/>
</dbReference>
<evidence type="ECO:0000256" key="3">
    <source>
        <dbReference type="RuleBase" id="RU000363"/>
    </source>
</evidence>
<reference evidence="5 6" key="1">
    <citation type="submission" date="2018-09" db="EMBL/GenBank/DDBJ databases">
        <title>Sphingomonas peninsula sp. nov., isolated from fildes peninsula, Antarctic soil.</title>
        <authorList>
            <person name="Yingchao G."/>
        </authorList>
    </citation>
    <scope>NUCLEOTIDE SEQUENCE [LARGE SCALE GENOMIC DNA]</scope>
    <source>
        <strain evidence="5 6">YZ-8</strain>
    </source>
</reference>
<evidence type="ECO:0000256" key="2">
    <source>
        <dbReference type="ARBA" id="ARBA00023002"/>
    </source>
</evidence>
<dbReference type="InterPro" id="IPR002347">
    <property type="entry name" value="SDR_fam"/>
</dbReference>
<dbReference type="PRINTS" id="PR00080">
    <property type="entry name" value="SDRFAMILY"/>
</dbReference>
<dbReference type="Gene3D" id="3.40.50.720">
    <property type="entry name" value="NAD(P)-binding Rossmann-like Domain"/>
    <property type="match status" value="1"/>
</dbReference>
<protein>
    <submittedName>
        <fullName evidence="5">SDR family NAD(P)-dependent oxidoreductase</fullName>
    </submittedName>
</protein>
<evidence type="ECO:0000313" key="6">
    <source>
        <dbReference type="Proteomes" id="UP000276254"/>
    </source>
</evidence>
<dbReference type="KEGG" id="spha:D3Y57_15425"/>
<comment type="similarity">
    <text evidence="1 3">Belongs to the short-chain dehydrogenases/reductases (SDR) family.</text>
</comment>
<sequence length="305" mass="31253">MAGICNGRVVIVTGAGGGLGRAYALGLAAEGAKVIVNDLGVGTHGEAGETMGAADKVVEEIRAAGGEAIANTADVADWDQTRALVQSAVDAFGTLHAVINNAGFVRDRMFVSCTPEEWDAVTRVHLRGHFCTSRHAVDYWRAQQKAGTPVDARIVNTSSGAGLQGSIGQSAYSAAKAGIAALTLVQSAELARYGITANALAPNARTRMTMTAFADTMTSAQESAFDPYAPENTAPLVAWLASEQSGGVTGQVFEPFGGTIRIAEGWTDGPISSDVGRRLAADEVGGIVAALVAGRTTAKPVYGTG</sequence>
<dbReference type="PRINTS" id="PR00081">
    <property type="entry name" value="GDHRDH"/>
</dbReference>
<dbReference type="InterPro" id="IPR051687">
    <property type="entry name" value="Peroxisomal_Beta-Oxidation"/>
</dbReference>
<gene>
    <name evidence="5" type="ORF">D3Y57_15425</name>
</gene>
<dbReference type="PROSITE" id="PS00061">
    <property type="entry name" value="ADH_SHORT"/>
    <property type="match status" value="1"/>
</dbReference>
<feature type="domain" description="Ketoreductase" evidence="4">
    <location>
        <begin position="8"/>
        <end position="203"/>
    </location>
</feature>
<name>A0A494TJ87_SPHPE</name>
<dbReference type="RefSeq" id="WP_121154002.1">
    <property type="nucleotide sequence ID" value="NZ_CP032829.1"/>
</dbReference>
<dbReference type="InterPro" id="IPR020904">
    <property type="entry name" value="Sc_DH/Rdtase_CS"/>
</dbReference>
<accession>A0A494TJ87</accession>
<dbReference type="SUPFAM" id="SSF51735">
    <property type="entry name" value="NAD(P)-binding Rossmann-fold domains"/>
    <property type="match status" value="1"/>
</dbReference>
<dbReference type="Pfam" id="PF00106">
    <property type="entry name" value="adh_short"/>
    <property type="match status" value="1"/>
</dbReference>
<organism evidence="5 6">
    <name type="scientific">Sphingomonas paeninsulae</name>
    <dbReference type="NCBI Taxonomy" id="2319844"/>
    <lineage>
        <taxon>Bacteria</taxon>
        <taxon>Pseudomonadati</taxon>
        <taxon>Pseudomonadota</taxon>
        <taxon>Alphaproteobacteria</taxon>
        <taxon>Sphingomonadales</taxon>
        <taxon>Sphingomonadaceae</taxon>
        <taxon>Sphingomonas</taxon>
    </lineage>
</organism>
<dbReference type="InterPro" id="IPR036291">
    <property type="entry name" value="NAD(P)-bd_dom_sf"/>
</dbReference>
<dbReference type="GO" id="GO:0016491">
    <property type="term" value="F:oxidoreductase activity"/>
    <property type="evidence" value="ECO:0007669"/>
    <property type="project" value="UniProtKB-KW"/>
</dbReference>
<dbReference type="OrthoDB" id="9804774at2"/>
<keyword evidence="6" id="KW-1185">Reference proteome</keyword>
<evidence type="ECO:0000259" key="4">
    <source>
        <dbReference type="SMART" id="SM00822"/>
    </source>
</evidence>
<dbReference type="InterPro" id="IPR057326">
    <property type="entry name" value="KR_dom"/>
</dbReference>
<proteinExistence type="inferred from homology"/>
<dbReference type="FunFam" id="3.40.50.720:FF:000446">
    <property type="entry name" value="Short chain dehydrogenase"/>
    <property type="match status" value="1"/>
</dbReference>
<dbReference type="NCBIfam" id="NF005861">
    <property type="entry name" value="PRK07791.1"/>
    <property type="match status" value="1"/>
</dbReference>
<dbReference type="SMART" id="SM00822">
    <property type="entry name" value="PKS_KR"/>
    <property type="match status" value="1"/>
</dbReference>
<evidence type="ECO:0000313" key="5">
    <source>
        <dbReference type="EMBL" id="AYJ87073.1"/>
    </source>
</evidence>
<dbReference type="EMBL" id="CP032829">
    <property type="protein sequence ID" value="AYJ87073.1"/>
    <property type="molecule type" value="Genomic_DNA"/>
</dbReference>